<organism evidence="1 2">
    <name type="scientific">Ideonella lacteola</name>
    <dbReference type="NCBI Taxonomy" id="2984193"/>
    <lineage>
        <taxon>Bacteria</taxon>
        <taxon>Pseudomonadati</taxon>
        <taxon>Pseudomonadota</taxon>
        <taxon>Betaproteobacteria</taxon>
        <taxon>Burkholderiales</taxon>
        <taxon>Sphaerotilaceae</taxon>
        <taxon>Ideonella</taxon>
    </lineage>
</organism>
<comment type="caution">
    <text evidence="1">The sequence shown here is derived from an EMBL/GenBank/DDBJ whole genome shotgun (WGS) entry which is preliminary data.</text>
</comment>
<accession>A0ABU9C1G8</accession>
<name>A0ABU9C1G8_9BURK</name>
<dbReference type="RefSeq" id="WP_341429354.1">
    <property type="nucleotide sequence ID" value="NZ_JBBUTG010000041.1"/>
</dbReference>
<sequence>MQFARVGDFLAASQITGPRHNLLQLRLGSQPQGVPVCECLPPVGKCQHEPLDKSELIANVLQGVSEANSRHGARHSVLHIRYVENDTKPESVYAFLALKLVEHLEVGGEFTEANNE</sequence>
<dbReference type="EMBL" id="JBBUTG010000041">
    <property type="protein sequence ID" value="MEK8034920.1"/>
    <property type="molecule type" value="Genomic_DNA"/>
</dbReference>
<protein>
    <submittedName>
        <fullName evidence="1">Uncharacterized protein</fullName>
    </submittedName>
</protein>
<evidence type="ECO:0000313" key="2">
    <source>
        <dbReference type="Proteomes" id="UP001371218"/>
    </source>
</evidence>
<proteinExistence type="predicted"/>
<evidence type="ECO:0000313" key="1">
    <source>
        <dbReference type="EMBL" id="MEK8034920.1"/>
    </source>
</evidence>
<dbReference type="Proteomes" id="UP001371218">
    <property type="component" value="Unassembled WGS sequence"/>
</dbReference>
<gene>
    <name evidence="1" type="ORF">AACH06_29240</name>
</gene>
<reference evidence="1 2" key="1">
    <citation type="submission" date="2024-04" db="EMBL/GenBank/DDBJ databases">
        <title>Novel species of the genus Ideonella isolated from streams.</title>
        <authorList>
            <person name="Lu H."/>
        </authorList>
    </citation>
    <scope>NUCLEOTIDE SEQUENCE [LARGE SCALE GENOMIC DNA]</scope>
    <source>
        <strain evidence="1 2">DXS29W</strain>
    </source>
</reference>
<keyword evidence="2" id="KW-1185">Reference proteome</keyword>